<dbReference type="Pfam" id="PF00557">
    <property type="entry name" value="Peptidase_M24"/>
    <property type="match status" value="1"/>
</dbReference>
<dbReference type="PANTHER" id="PTHR46112">
    <property type="entry name" value="AMINOPEPTIDASE"/>
    <property type="match status" value="1"/>
</dbReference>
<evidence type="ECO:0000259" key="1">
    <source>
        <dbReference type="Pfam" id="PF00557"/>
    </source>
</evidence>
<keyword evidence="3" id="KW-0031">Aminopeptidase</keyword>
<protein>
    <submittedName>
        <fullName evidence="3">Aminopeptidase P family protein</fullName>
    </submittedName>
</protein>
<dbReference type="PANTHER" id="PTHR46112:SF3">
    <property type="entry name" value="AMINOPEPTIDASE YPDF"/>
    <property type="match status" value="1"/>
</dbReference>
<dbReference type="InterPro" id="IPR036005">
    <property type="entry name" value="Creatinase/aminopeptidase-like"/>
</dbReference>
<evidence type="ECO:0000313" key="3">
    <source>
        <dbReference type="EMBL" id="HIR60506.1"/>
    </source>
</evidence>
<keyword evidence="3" id="KW-0378">Hydrolase</keyword>
<dbReference type="InterPro" id="IPR000994">
    <property type="entry name" value="Pept_M24"/>
</dbReference>
<dbReference type="SUPFAM" id="SSF55920">
    <property type="entry name" value="Creatinase/aminopeptidase"/>
    <property type="match status" value="1"/>
</dbReference>
<proteinExistence type="predicted"/>
<feature type="domain" description="Creatinase N-terminal" evidence="2">
    <location>
        <begin position="5"/>
        <end position="130"/>
    </location>
</feature>
<name>A0A9D1DWX1_9FIRM</name>
<dbReference type="InterPro" id="IPR050659">
    <property type="entry name" value="Peptidase_M24B"/>
</dbReference>
<dbReference type="GO" id="GO:0004177">
    <property type="term" value="F:aminopeptidase activity"/>
    <property type="evidence" value="ECO:0007669"/>
    <property type="project" value="UniProtKB-KW"/>
</dbReference>
<dbReference type="Gene3D" id="3.90.230.10">
    <property type="entry name" value="Creatinase/methionine aminopeptidase superfamily"/>
    <property type="match status" value="1"/>
</dbReference>
<evidence type="ECO:0000259" key="2">
    <source>
        <dbReference type="Pfam" id="PF01321"/>
    </source>
</evidence>
<dbReference type="InterPro" id="IPR029149">
    <property type="entry name" value="Creatin/AminoP/Spt16_N"/>
</dbReference>
<reference evidence="3" key="1">
    <citation type="submission" date="2020-10" db="EMBL/GenBank/DDBJ databases">
        <authorList>
            <person name="Gilroy R."/>
        </authorList>
    </citation>
    <scope>NUCLEOTIDE SEQUENCE</scope>
    <source>
        <strain evidence="3">CHK189-12415</strain>
    </source>
</reference>
<dbReference type="EMBL" id="DVHA01000096">
    <property type="protein sequence ID" value="HIR60506.1"/>
    <property type="molecule type" value="Genomic_DNA"/>
</dbReference>
<dbReference type="Pfam" id="PF01321">
    <property type="entry name" value="Creatinase_N"/>
    <property type="match status" value="1"/>
</dbReference>
<dbReference type="InterPro" id="IPR000587">
    <property type="entry name" value="Creatinase_N"/>
</dbReference>
<sequence>MDEKRIGRVLEKMEGAGLSQLLVTDPLSIGYLTGAYIYPGERMLALLLRADKAHRFFVNALFPAPGCGIPVTRFSDTDDGPAEILPYLDREKPLGVDKTWPARFLIRLIELGAASGYVNGSPCVDWVRAVKDADEQEKMRRSSAVNDACMAEFVKAVHIGATEKELEQKFIEIYAAHGCEGVSFTPIVGFGKNAADPHHGNDGTKLEKGMCVLLDVGGVYGGYCSDMTRTFFTAPPTPEEEKVYNLVKAANEAAEAIIKPGVRLCDIDAAARKVIAGAGYGEAFYHRLGHFIGLEDHEYGDVSSAFDRPVEPGMCFSIEPGIYLEGKFGVRIEDLVIVTETGCEVLNRYPKDLTVLEL</sequence>
<evidence type="ECO:0000313" key="4">
    <source>
        <dbReference type="Proteomes" id="UP000824241"/>
    </source>
</evidence>
<dbReference type="Proteomes" id="UP000824241">
    <property type="component" value="Unassembled WGS sequence"/>
</dbReference>
<feature type="domain" description="Peptidase M24" evidence="1">
    <location>
        <begin position="137"/>
        <end position="340"/>
    </location>
</feature>
<comment type="caution">
    <text evidence="3">The sequence shown here is derived from an EMBL/GenBank/DDBJ whole genome shotgun (WGS) entry which is preliminary data.</text>
</comment>
<dbReference type="Gene3D" id="3.40.350.10">
    <property type="entry name" value="Creatinase/prolidase N-terminal domain"/>
    <property type="match status" value="1"/>
</dbReference>
<organism evidence="3 4">
    <name type="scientific">Candidatus Faecivivens stercoravium</name>
    <dbReference type="NCBI Taxonomy" id="2840803"/>
    <lineage>
        <taxon>Bacteria</taxon>
        <taxon>Bacillati</taxon>
        <taxon>Bacillota</taxon>
        <taxon>Clostridia</taxon>
        <taxon>Eubacteriales</taxon>
        <taxon>Oscillospiraceae</taxon>
        <taxon>Oscillospiraceae incertae sedis</taxon>
        <taxon>Candidatus Faecivivens</taxon>
    </lineage>
</organism>
<reference evidence="3" key="2">
    <citation type="journal article" date="2021" name="PeerJ">
        <title>Extensive microbial diversity within the chicken gut microbiome revealed by metagenomics and culture.</title>
        <authorList>
            <person name="Gilroy R."/>
            <person name="Ravi A."/>
            <person name="Getino M."/>
            <person name="Pursley I."/>
            <person name="Horton D.L."/>
            <person name="Alikhan N.F."/>
            <person name="Baker D."/>
            <person name="Gharbi K."/>
            <person name="Hall N."/>
            <person name="Watson M."/>
            <person name="Adriaenssens E.M."/>
            <person name="Foster-Nyarko E."/>
            <person name="Jarju S."/>
            <person name="Secka A."/>
            <person name="Antonio M."/>
            <person name="Oren A."/>
            <person name="Chaudhuri R.R."/>
            <person name="La Ragione R."/>
            <person name="Hildebrand F."/>
            <person name="Pallen M.J."/>
        </authorList>
    </citation>
    <scope>NUCLEOTIDE SEQUENCE</scope>
    <source>
        <strain evidence="3">CHK189-12415</strain>
    </source>
</reference>
<dbReference type="SUPFAM" id="SSF53092">
    <property type="entry name" value="Creatinase/prolidase N-terminal domain"/>
    <property type="match status" value="1"/>
</dbReference>
<accession>A0A9D1DWX1</accession>
<gene>
    <name evidence="3" type="ORF">IAB37_02895</name>
</gene>
<keyword evidence="3" id="KW-0645">Protease</keyword>
<dbReference type="AlphaFoldDB" id="A0A9D1DWX1"/>